<dbReference type="RefSeq" id="WP_062214667.1">
    <property type="nucleotide sequence ID" value="NZ_CP012023.1"/>
</dbReference>
<feature type="domain" description="Carrier" evidence="6">
    <location>
        <begin position="2"/>
        <end position="77"/>
    </location>
</feature>
<dbReference type="NCBIfam" id="TIGR00517">
    <property type="entry name" value="acyl_carrier"/>
    <property type="match status" value="1"/>
</dbReference>
<sequence>MNTSGVTVREIVAQKFDLNVNELSHETSFIQDLGANSLDKIELVMRLEEAFGLEIKDAESEEIITVGDAEAFVQRALSAKR</sequence>
<dbReference type="SUPFAM" id="SSF47336">
    <property type="entry name" value="ACP-like"/>
    <property type="match status" value="1"/>
</dbReference>
<evidence type="ECO:0000256" key="3">
    <source>
        <dbReference type="HAMAP-Rule" id="MF_01217"/>
    </source>
</evidence>
<dbReference type="GO" id="GO:0000036">
    <property type="term" value="F:acyl carrier activity"/>
    <property type="evidence" value="ECO:0007669"/>
    <property type="project" value="UniProtKB-UniRule"/>
</dbReference>
<keyword evidence="3" id="KW-0275">Fatty acid biosynthesis</keyword>
<keyword evidence="8" id="KW-1185">Reference proteome</keyword>
<dbReference type="NCBIfam" id="NF002150">
    <property type="entry name" value="PRK00982.1-4"/>
    <property type="match status" value="1"/>
</dbReference>
<dbReference type="GO" id="GO:0009245">
    <property type="term" value="P:lipid A biosynthetic process"/>
    <property type="evidence" value="ECO:0007669"/>
    <property type="project" value="TreeGrafter"/>
</dbReference>
<dbReference type="PANTHER" id="PTHR20863">
    <property type="entry name" value="ACYL CARRIER PROTEIN"/>
    <property type="match status" value="1"/>
</dbReference>
<gene>
    <name evidence="3" type="primary">acpP</name>
    <name evidence="7" type="ORF">IMCC12053_80</name>
</gene>
<dbReference type="GO" id="GO:0000035">
    <property type="term" value="F:acyl binding"/>
    <property type="evidence" value="ECO:0007669"/>
    <property type="project" value="TreeGrafter"/>
</dbReference>
<name>A0A0P0A6U6_9RHOB</name>
<dbReference type="HAMAP" id="MF_01217">
    <property type="entry name" value="Acyl_carrier"/>
    <property type="match status" value="1"/>
</dbReference>
<comment type="similarity">
    <text evidence="3">Belongs to the acyl carrier protein (ACP) family.</text>
</comment>
<keyword evidence="2 3" id="KW-0597">Phosphoprotein</keyword>
<protein>
    <recommendedName>
        <fullName evidence="3 4">Acyl carrier protein</fullName>
        <shortName evidence="3">ACP</shortName>
    </recommendedName>
</protein>
<dbReference type="PANTHER" id="PTHR20863:SF76">
    <property type="entry name" value="CARRIER DOMAIN-CONTAINING PROTEIN"/>
    <property type="match status" value="1"/>
</dbReference>
<dbReference type="GO" id="GO:0016020">
    <property type="term" value="C:membrane"/>
    <property type="evidence" value="ECO:0007669"/>
    <property type="project" value="GOC"/>
</dbReference>
<dbReference type="Gene3D" id="1.10.1200.10">
    <property type="entry name" value="ACP-like"/>
    <property type="match status" value="1"/>
</dbReference>
<dbReference type="PATRIC" id="fig|1397108.4.peg.83"/>
<evidence type="ECO:0000313" key="8">
    <source>
        <dbReference type="Proteomes" id="UP000064920"/>
    </source>
</evidence>
<feature type="modified residue" description="O-(pantetheine 4'-phosphoryl)serine" evidence="3">
    <location>
        <position position="37"/>
    </location>
</feature>
<comment type="function">
    <text evidence="3 5">Carrier of the growing fatty acid chain in fatty acid biosynthesis.</text>
</comment>
<dbReference type="Pfam" id="PF00550">
    <property type="entry name" value="PP-binding"/>
    <property type="match status" value="1"/>
</dbReference>
<dbReference type="PROSITE" id="PS50075">
    <property type="entry name" value="CARRIER"/>
    <property type="match status" value="1"/>
</dbReference>
<keyword evidence="1 3" id="KW-0596">Phosphopantetheine</keyword>
<dbReference type="InterPro" id="IPR036736">
    <property type="entry name" value="ACP-like_sf"/>
</dbReference>
<evidence type="ECO:0000313" key="7">
    <source>
        <dbReference type="EMBL" id="ALI54030.1"/>
    </source>
</evidence>
<accession>A0A0P0A6U6</accession>
<comment type="subcellular location">
    <subcellularLocation>
        <location evidence="3">Cytoplasm</location>
    </subcellularLocation>
</comment>
<dbReference type="EMBL" id="CP012023">
    <property type="protein sequence ID" value="ALI54030.1"/>
    <property type="molecule type" value="Genomic_DNA"/>
</dbReference>
<keyword evidence="3" id="KW-0443">Lipid metabolism</keyword>
<comment type="PTM">
    <text evidence="3">4'-phosphopantetheine is transferred from CoA to a specific serine of apo-ACP by AcpS. This modification is essential for activity because fatty acids are bound in thioester linkage to the sulfhydryl of the prosthetic group.</text>
</comment>
<keyword evidence="3" id="KW-0963">Cytoplasm</keyword>
<evidence type="ECO:0000259" key="6">
    <source>
        <dbReference type="PROSITE" id="PS50075"/>
    </source>
</evidence>
<dbReference type="KEGG" id="cmar:IMCC12053_80"/>
<dbReference type="AlphaFoldDB" id="A0A0P0A6U6"/>
<reference evidence="7 8" key="1">
    <citation type="submission" date="2015-05" db="EMBL/GenBank/DDBJ databases">
        <authorList>
            <person name="Wang D.B."/>
            <person name="Wang M."/>
        </authorList>
    </citation>
    <scope>NUCLEOTIDE SEQUENCE [LARGE SCALE GENOMIC DNA]</scope>
    <source>
        <strain evidence="7 8">IMCC 12053</strain>
    </source>
</reference>
<evidence type="ECO:0000256" key="2">
    <source>
        <dbReference type="ARBA" id="ARBA00022553"/>
    </source>
</evidence>
<evidence type="ECO:0000256" key="4">
    <source>
        <dbReference type="NCBIfam" id="TIGR00517"/>
    </source>
</evidence>
<dbReference type="GO" id="GO:0005829">
    <property type="term" value="C:cytosol"/>
    <property type="evidence" value="ECO:0007669"/>
    <property type="project" value="TreeGrafter"/>
</dbReference>
<evidence type="ECO:0000256" key="1">
    <source>
        <dbReference type="ARBA" id="ARBA00022450"/>
    </source>
</evidence>
<keyword evidence="3" id="KW-0276">Fatty acid metabolism</keyword>
<keyword evidence="3" id="KW-0444">Lipid biosynthesis</keyword>
<dbReference type="NCBIfam" id="NF002148">
    <property type="entry name" value="PRK00982.1-2"/>
    <property type="match status" value="1"/>
</dbReference>
<dbReference type="Proteomes" id="UP000064920">
    <property type="component" value="Chromosome"/>
</dbReference>
<dbReference type="UniPathway" id="UPA00094"/>
<proteinExistence type="inferred from homology"/>
<comment type="pathway">
    <text evidence="3 5">Lipid metabolism; fatty acid biosynthesis.</text>
</comment>
<organism evidence="7 8">
    <name type="scientific">Celeribacter marinus</name>
    <dbReference type="NCBI Taxonomy" id="1397108"/>
    <lineage>
        <taxon>Bacteria</taxon>
        <taxon>Pseudomonadati</taxon>
        <taxon>Pseudomonadota</taxon>
        <taxon>Alphaproteobacteria</taxon>
        <taxon>Rhodobacterales</taxon>
        <taxon>Roseobacteraceae</taxon>
        <taxon>Celeribacter</taxon>
    </lineage>
</organism>
<evidence type="ECO:0000256" key="5">
    <source>
        <dbReference type="RuleBase" id="RU003545"/>
    </source>
</evidence>
<dbReference type="InterPro" id="IPR009081">
    <property type="entry name" value="PP-bd_ACP"/>
</dbReference>
<dbReference type="STRING" id="1397108.IMCC12053_80"/>
<dbReference type="InterPro" id="IPR003231">
    <property type="entry name" value="ACP"/>
</dbReference>
<comment type="PTM">
    <text evidence="5">4'-phosphopantetheine is transferred from CoA to a specific serine of apo-ACP by acpS.</text>
</comment>